<accession>A0A0F9WM90</accession>
<dbReference type="EMBL" id="LAZR01000243">
    <property type="protein sequence ID" value="KKN79718.1"/>
    <property type="molecule type" value="Genomic_DNA"/>
</dbReference>
<name>A0A0F9WM90_9ZZZZ</name>
<proteinExistence type="predicted"/>
<protein>
    <submittedName>
        <fullName evidence="1">Uncharacterized protein</fullName>
    </submittedName>
</protein>
<organism evidence="1">
    <name type="scientific">marine sediment metagenome</name>
    <dbReference type="NCBI Taxonomy" id="412755"/>
    <lineage>
        <taxon>unclassified sequences</taxon>
        <taxon>metagenomes</taxon>
        <taxon>ecological metagenomes</taxon>
    </lineage>
</organism>
<gene>
    <name evidence="1" type="ORF">LCGC14_0337400</name>
</gene>
<evidence type="ECO:0000313" key="1">
    <source>
        <dbReference type="EMBL" id="KKN79718.1"/>
    </source>
</evidence>
<comment type="caution">
    <text evidence="1">The sequence shown here is derived from an EMBL/GenBank/DDBJ whole genome shotgun (WGS) entry which is preliminary data.</text>
</comment>
<sequence>MQTIIEQIIWEALAELHRKQIITIVKRIKSRHKCSKSTARYIIARNEFDKERIKILLPQYKEALTKSHEPYTEKIR</sequence>
<reference evidence="1" key="1">
    <citation type="journal article" date="2015" name="Nature">
        <title>Complex archaea that bridge the gap between prokaryotes and eukaryotes.</title>
        <authorList>
            <person name="Spang A."/>
            <person name="Saw J.H."/>
            <person name="Jorgensen S.L."/>
            <person name="Zaremba-Niedzwiedzka K."/>
            <person name="Martijn J."/>
            <person name="Lind A.E."/>
            <person name="van Eijk R."/>
            <person name="Schleper C."/>
            <person name="Guy L."/>
            <person name="Ettema T.J."/>
        </authorList>
    </citation>
    <scope>NUCLEOTIDE SEQUENCE</scope>
</reference>
<dbReference type="AlphaFoldDB" id="A0A0F9WM90"/>